<feature type="chain" id="PRO_5036807563" description="3D domain-containing protein" evidence="4">
    <location>
        <begin position="25"/>
        <end position="320"/>
    </location>
</feature>
<evidence type="ECO:0000259" key="6">
    <source>
        <dbReference type="Pfam" id="PF24568"/>
    </source>
</evidence>
<dbReference type="EMBL" id="JAEEGC010000070">
    <property type="protein sequence ID" value="MBV7274220.1"/>
    <property type="molecule type" value="Genomic_DNA"/>
</dbReference>
<dbReference type="CDD" id="cd22786">
    <property type="entry name" value="DPBB_YuiC-like"/>
    <property type="match status" value="1"/>
</dbReference>
<comment type="caution">
    <text evidence="7">The sequence shown here is derived from an EMBL/GenBank/DDBJ whole genome shotgun (WGS) entry which is preliminary data.</text>
</comment>
<dbReference type="InterPro" id="IPR010611">
    <property type="entry name" value="3D_dom"/>
</dbReference>
<protein>
    <recommendedName>
        <fullName evidence="9">3D domain-containing protein</fullName>
    </recommendedName>
</protein>
<dbReference type="PANTHER" id="PTHR39160:SF4">
    <property type="entry name" value="RESUSCITATION-PROMOTING FACTOR RPFB"/>
    <property type="match status" value="1"/>
</dbReference>
<dbReference type="PANTHER" id="PTHR39160">
    <property type="entry name" value="CELL WALL-BINDING PROTEIN YOCH"/>
    <property type="match status" value="1"/>
</dbReference>
<organism evidence="7 8">
    <name type="scientific">Clostridium thailandense</name>
    <dbReference type="NCBI Taxonomy" id="2794346"/>
    <lineage>
        <taxon>Bacteria</taxon>
        <taxon>Bacillati</taxon>
        <taxon>Bacillota</taxon>
        <taxon>Clostridia</taxon>
        <taxon>Eubacteriales</taxon>
        <taxon>Clostridiaceae</taxon>
        <taxon>Clostridium</taxon>
    </lineage>
</organism>
<feature type="compositionally biased region" description="Low complexity" evidence="3">
    <location>
        <begin position="203"/>
        <end position="223"/>
    </location>
</feature>
<feature type="signal peptide" evidence="4">
    <location>
        <begin position="1"/>
        <end position="24"/>
    </location>
</feature>
<evidence type="ECO:0008006" key="9">
    <source>
        <dbReference type="Google" id="ProtNLM"/>
    </source>
</evidence>
<dbReference type="Pfam" id="PF24568">
    <property type="entry name" value="CC_PcsB"/>
    <property type="match status" value="1"/>
</dbReference>
<evidence type="ECO:0000313" key="8">
    <source>
        <dbReference type="Proteomes" id="UP000694308"/>
    </source>
</evidence>
<keyword evidence="8" id="KW-1185">Reference proteome</keyword>
<evidence type="ECO:0000256" key="4">
    <source>
        <dbReference type="SAM" id="SignalP"/>
    </source>
</evidence>
<dbReference type="GO" id="GO:0004553">
    <property type="term" value="F:hydrolase activity, hydrolyzing O-glycosyl compounds"/>
    <property type="evidence" value="ECO:0007669"/>
    <property type="project" value="InterPro"/>
</dbReference>
<evidence type="ECO:0000256" key="1">
    <source>
        <dbReference type="ARBA" id="ARBA00022729"/>
    </source>
</evidence>
<dbReference type="GO" id="GO:0009254">
    <property type="term" value="P:peptidoglycan turnover"/>
    <property type="evidence" value="ECO:0007669"/>
    <property type="project" value="InterPro"/>
</dbReference>
<dbReference type="AlphaFoldDB" id="A0A949WRN4"/>
<dbReference type="InterPro" id="IPR057309">
    <property type="entry name" value="PcsB_CC"/>
</dbReference>
<accession>A0A949WRN4</accession>
<dbReference type="RefSeq" id="WP_218321286.1">
    <property type="nucleotide sequence ID" value="NZ_JAEEGC010000070.1"/>
</dbReference>
<feature type="region of interest" description="Disordered" evidence="3">
    <location>
        <begin position="195"/>
        <end position="223"/>
    </location>
</feature>
<keyword evidence="1 4" id="KW-0732">Signal</keyword>
<reference evidence="7" key="1">
    <citation type="submission" date="2020-12" db="EMBL/GenBank/DDBJ databases">
        <title>Clostridium thailandense sp. nov., a novel acetogenic bacterium isolated from peat land soil in Thailand.</title>
        <authorList>
            <person name="Chaikitkaew S."/>
            <person name="Birkeland N.K."/>
        </authorList>
    </citation>
    <scope>NUCLEOTIDE SEQUENCE</scope>
    <source>
        <strain evidence="7">PL3</strain>
    </source>
</reference>
<dbReference type="GO" id="GO:0019867">
    <property type="term" value="C:outer membrane"/>
    <property type="evidence" value="ECO:0007669"/>
    <property type="project" value="InterPro"/>
</dbReference>
<feature type="coiled-coil region" evidence="2">
    <location>
        <begin position="33"/>
        <end position="88"/>
    </location>
</feature>
<dbReference type="Proteomes" id="UP000694308">
    <property type="component" value="Unassembled WGS sequence"/>
</dbReference>
<dbReference type="InterPro" id="IPR051933">
    <property type="entry name" value="Resuscitation_pf_RpfB"/>
</dbReference>
<feature type="domain" description="3D" evidence="5">
    <location>
        <begin position="259"/>
        <end position="320"/>
    </location>
</feature>
<keyword evidence="2" id="KW-0175">Coiled coil</keyword>
<gene>
    <name evidence="7" type="ORF">I6U48_15035</name>
</gene>
<proteinExistence type="predicted"/>
<feature type="domain" description="Peptidoglycan hydrolase PcsB coiled-coil" evidence="6">
    <location>
        <begin position="85"/>
        <end position="154"/>
    </location>
</feature>
<evidence type="ECO:0000256" key="3">
    <source>
        <dbReference type="SAM" id="MobiDB-lite"/>
    </source>
</evidence>
<dbReference type="Pfam" id="PF06725">
    <property type="entry name" value="3D"/>
    <property type="match status" value="1"/>
</dbReference>
<sequence length="320" mass="34996">MNKKRLCAIMVITLVIIVSGNVFAASGNTLDALKQVQDNKKQLQSKVANLDKQIDEVITKVDINKKSMNKIAKDIKDNQVKLDAAEKDSQAQSELFKKRARAMYINGVDSYLGVILSSNSLSDFMSKTDMVSKVVSFDNKMLNKLRDKQQAISNQKDALSYENSKLEALKAINERTLSKLNKEIKEQKELLSKANEKEQQLMASSAARDSRSSKGVTLSRGMSSSSSYSRVLSMEATAYSGDGVTASGTATKRNSGGYSTIAVDPRVIPLGSTVYVEGYGYAVAEDTGGAIKGNLIDVFFHSESEAQGWGRRSVKVYIIN</sequence>
<evidence type="ECO:0000256" key="2">
    <source>
        <dbReference type="SAM" id="Coils"/>
    </source>
</evidence>
<evidence type="ECO:0000259" key="5">
    <source>
        <dbReference type="Pfam" id="PF06725"/>
    </source>
</evidence>
<evidence type="ECO:0000313" key="7">
    <source>
        <dbReference type="EMBL" id="MBV7274220.1"/>
    </source>
</evidence>
<name>A0A949WRN4_9CLOT</name>